<dbReference type="EMBL" id="JAIQCV010000002">
    <property type="protein sequence ID" value="KAH1121646.1"/>
    <property type="molecule type" value="Genomic_DNA"/>
</dbReference>
<keyword evidence="2" id="KW-1185">Reference proteome</keyword>
<dbReference type="Proteomes" id="UP000828251">
    <property type="component" value="Unassembled WGS sequence"/>
</dbReference>
<name>A0A9D3WCP0_9ROSI</name>
<evidence type="ECO:0000313" key="1">
    <source>
        <dbReference type="EMBL" id="KAH1121646.1"/>
    </source>
</evidence>
<organism evidence="1 2">
    <name type="scientific">Gossypium stocksii</name>
    <dbReference type="NCBI Taxonomy" id="47602"/>
    <lineage>
        <taxon>Eukaryota</taxon>
        <taxon>Viridiplantae</taxon>
        <taxon>Streptophyta</taxon>
        <taxon>Embryophyta</taxon>
        <taxon>Tracheophyta</taxon>
        <taxon>Spermatophyta</taxon>
        <taxon>Magnoliopsida</taxon>
        <taxon>eudicotyledons</taxon>
        <taxon>Gunneridae</taxon>
        <taxon>Pentapetalae</taxon>
        <taxon>rosids</taxon>
        <taxon>malvids</taxon>
        <taxon>Malvales</taxon>
        <taxon>Malvaceae</taxon>
        <taxon>Malvoideae</taxon>
        <taxon>Gossypium</taxon>
    </lineage>
</organism>
<protein>
    <submittedName>
        <fullName evidence="1">Uncharacterized protein</fullName>
    </submittedName>
</protein>
<evidence type="ECO:0000313" key="2">
    <source>
        <dbReference type="Proteomes" id="UP000828251"/>
    </source>
</evidence>
<dbReference type="OrthoDB" id="1752257at2759"/>
<proteinExistence type="predicted"/>
<comment type="caution">
    <text evidence="1">The sequence shown here is derived from an EMBL/GenBank/DDBJ whole genome shotgun (WGS) entry which is preliminary data.</text>
</comment>
<gene>
    <name evidence="1" type="ORF">J1N35_004806</name>
</gene>
<reference evidence="1 2" key="1">
    <citation type="journal article" date="2021" name="Plant Biotechnol. J.">
        <title>Multi-omics assisted identification of the key and species-specific regulatory components of drought-tolerant mechanisms in Gossypium stocksii.</title>
        <authorList>
            <person name="Yu D."/>
            <person name="Ke L."/>
            <person name="Zhang D."/>
            <person name="Wu Y."/>
            <person name="Sun Y."/>
            <person name="Mei J."/>
            <person name="Sun J."/>
            <person name="Sun Y."/>
        </authorList>
    </citation>
    <scope>NUCLEOTIDE SEQUENCE [LARGE SCALE GENOMIC DNA]</scope>
    <source>
        <strain evidence="2">cv. E1</strain>
        <tissue evidence="1">Leaf</tissue>
    </source>
</reference>
<sequence length="143" mass="15448">MVLSMCTYSICWSPFQPNGFRISWCVVLSTTLSNPFMVPSLSWNSPLMFLPTTSSSPLADNDAQAFVATLGVIGNNAWYPNSGATQHLTNNVASLTSSVPYIGSGEVFVGNGSALSITRVGQLSLFTDIQCRGSRKFDHMEKV</sequence>
<accession>A0A9D3WCP0</accession>
<dbReference type="AlphaFoldDB" id="A0A9D3WCP0"/>